<keyword evidence="2" id="KW-1185">Reference proteome</keyword>
<evidence type="ECO:0000313" key="1">
    <source>
        <dbReference type="EMBL" id="CAL5994512.1"/>
    </source>
</evidence>
<dbReference type="Proteomes" id="UP001642409">
    <property type="component" value="Unassembled WGS sequence"/>
</dbReference>
<dbReference type="EMBL" id="CAXDID020000031">
    <property type="protein sequence ID" value="CAL5994512.1"/>
    <property type="molecule type" value="Genomic_DNA"/>
</dbReference>
<proteinExistence type="predicted"/>
<name>A0ABP1HH79_9EUKA</name>
<organism evidence="1 2">
    <name type="scientific">Hexamita inflata</name>
    <dbReference type="NCBI Taxonomy" id="28002"/>
    <lineage>
        <taxon>Eukaryota</taxon>
        <taxon>Metamonada</taxon>
        <taxon>Diplomonadida</taxon>
        <taxon>Hexamitidae</taxon>
        <taxon>Hexamitinae</taxon>
        <taxon>Hexamita</taxon>
    </lineage>
</organism>
<reference evidence="1 2" key="1">
    <citation type="submission" date="2024-07" db="EMBL/GenBank/DDBJ databases">
        <authorList>
            <person name="Akdeniz Z."/>
        </authorList>
    </citation>
    <scope>NUCLEOTIDE SEQUENCE [LARGE SCALE GENOMIC DNA]</scope>
</reference>
<comment type="caution">
    <text evidence="1">The sequence shown here is derived from an EMBL/GenBank/DDBJ whole genome shotgun (WGS) entry which is preliminary data.</text>
</comment>
<sequence length="931" mass="107189">MNSLEASQPQLNQLLNSFFSDPQNSSIIDLNSEELNHILLNIVKDFEQYKQHSKPVKNIVLAAIQSYSNSICLKNLLLAVQIELLNNSRDFDSINMYFAAIMKLNPISGISTINEQYPVTPDITWEMSTFLDNFQKCINKQDFELLKIILSQNNSNLSVIDIYGLVSVDRIKIKFPELKCNEDIQFLLQCLQNYKNMCSNTSIILQSNYADISTLTNDNLFIELQKVGFNAEQKQIDEFKSLKIEKLFNNQQLQNNRIKMKNLKELYNEYWPHTVPDSAIKDSEQNSEFINPLIIGNCNPLFFEQFKNACQKYTSMFDSVISTVDSNNKLTHFIGWQTHWETVIQFVRTHITGDSYQANDLLCVAGAPKSGKSSTMHLAAIFMMNFVSMIRPQQKNRLFCQNITKLIEIDCASYSGLIFIDKLKGIYSYVSAYIFQTQEQLTQVQEAVTVSKMFVYLYELFVNALCYCVVTWDDIQKLHITKSGNVTQKISEQDAYSFGCFIKSVMVSLNTPCQHIMTASHSEYLHSILKVVPVNGYSILKNQHVVITSNQDNAQDLQLVTQLARNTSTILDHQQALKTLDNNNLPRTCANLVQMYNCKDPNPAKTLYQKIIDIVKPWIIDALEQMTQITNEVFDLIRGTSTKHPGCLLINLCTFTDGCYQLYDSSLKLALLDLYQQSPSDFTCVQQNNLNYIGIQQHLTQVANKITQINEIIGNDIDSIQLCYRQLNKYWNEQLDNTKSSNLLYLAAKYDLFNESKLFYLQFQINQAVQNKDLQSIYKANANMTIWTSLSKHKKHEQSDKGWKVANVIIKRLRNLLCHSPYLFEIQTTISNLNKVFNLTQMRIIFSKVDIILDNTLESINLTAIQKQDFIAKIEQLTLYQYNSLDLGELVLLKKQFTRFQLYLPAHLKPSSSSTNKRTIINQYVEKKGKY</sequence>
<accession>A0ABP1HH79</accession>
<protein>
    <submittedName>
        <fullName evidence="1">Hypothetical_protein</fullName>
    </submittedName>
</protein>
<gene>
    <name evidence="1" type="ORF">HINF_LOCUS13592</name>
</gene>
<evidence type="ECO:0000313" key="2">
    <source>
        <dbReference type="Proteomes" id="UP001642409"/>
    </source>
</evidence>